<dbReference type="Gene3D" id="3.40.50.2000">
    <property type="entry name" value="Glycogen Phosphorylase B"/>
    <property type="match status" value="1"/>
</dbReference>
<sequence>MSDARTRSPQASACTVVTERQLPAARVLARSYLDHHPDHDFVVLVVDRAEFPERPADHRVIGYRELDLDPDEFLRLATCFPAPELIEAVVPSLLRSLLDEYDVVVYLASETEVRAPFPEITRLGAEHGVVLVPRLLSPLPRDGKEPDTESPVFNSGFLAVGASARPFLDFWADRSKRDASGSAERTLELVPGLFPHTVVRDPGLGVGYWNLHERPLHRRADGTIEVAGTPLRFLHFTGYRPDKPWQLTTHCRRPRIRLSRNRTLRELCDEYGDRLRQAGYREPLEGSLEDDDYGFARLPDGSPLTEHMRRAFHTAWLEATDPGLDDDPIERTPEEVPPHPFGDDGGSQFRRWLTSPSSPPERTAGLNRLVMRLWLSRVDLQAVFPHPYREDNTGFRQWCRVHGVAEGLLPEWALPHEPATPSPPIDEFGVNVAGYLTAELGLGEMGRVIHRAVRESGVPVVSVVEEHSVARTVRTALDAPETAGWPKFPVSILAVNADYTGLLLDSHPDVGYRRYRIGLWAWELEDFPPHLHKGFDLVDEVWTVSEFCARAIAPHSPVPVKVIPVPVLDPGEKPRPPRAPGDPVRFLFAFDFNSTGQRKNPWGVVEAFRRAFGDRTDVRLTIKATNGHLHPEAEERLRHVIGADERIELLDRYLSVAELDALYADSDAYVSLHRSEGFGLTVAEAMVRGMPVIATDYGGTTEFFDPAVGWAIPYERAEVGPGWAPYQEDGVWADPDLDAAANAMRAVADDPAEARRRGKAAREHILRTRSMDAATEWIRTQLRAAYDTWRARSGDGDPTHEVPEALVPLDQARAALHSTPDPEAPHRLPFAPTLRKLVNRALVHYDDHQRKVLGRITDGTLDALSTLIRRIDQNSEQHRRRIDILERQWNRRLTELTARLDRLERERNTDLDGPNG</sequence>
<gene>
    <name evidence="2" type="ORF">MINT15_16800</name>
</gene>
<name>A0A837DCX6_9PSEU</name>
<dbReference type="InterPro" id="IPR029044">
    <property type="entry name" value="Nucleotide-diphossugar_trans"/>
</dbReference>
<dbReference type="SUPFAM" id="SSF53448">
    <property type="entry name" value="Nucleotide-diphospho-sugar transferases"/>
    <property type="match status" value="1"/>
</dbReference>
<dbReference type="Proteomes" id="UP000030848">
    <property type="component" value="Unassembled WGS sequence"/>
</dbReference>
<dbReference type="EMBL" id="JRZE01000003">
    <property type="protein sequence ID" value="KHF44798.1"/>
    <property type="molecule type" value="Genomic_DNA"/>
</dbReference>
<evidence type="ECO:0000313" key="3">
    <source>
        <dbReference type="Proteomes" id="UP000030848"/>
    </source>
</evidence>
<dbReference type="RefSeq" id="WP_037309617.1">
    <property type="nucleotide sequence ID" value="NZ_DAHVQW010000082.1"/>
</dbReference>
<reference evidence="2 3" key="1">
    <citation type="submission" date="2014-10" db="EMBL/GenBank/DDBJ databases">
        <title>Genome sequence of Micropolyspora internatus JCM3315.</title>
        <authorList>
            <person name="Shin S.-K."/>
            <person name="Yi H."/>
        </authorList>
    </citation>
    <scope>NUCLEOTIDE SEQUENCE [LARGE SCALE GENOMIC DNA]</scope>
    <source>
        <strain evidence="2 3">JCM 3315</strain>
    </source>
</reference>
<keyword evidence="1" id="KW-0175">Coiled coil</keyword>
<accession>A0A837DCX6</accession>
<dbReference type="GO" id="GO:0016740">
    <property type="term" value="F:transferase activity"/>
    <property type="evidence" value="ECO:0007669"/>
    <property type="project" value="UniProtKB-KW"/>
</dbReference>
<dbReference type="CDD" id="cd03801">
    <property type="entry name" value="GT4_PimA-like"/>
    <property type="match status" value="1"/>
</dbReference>
<organism evidence="2 3">
    <name type="scientific">Saccharomonospora viridis</name>
    <dbReference type="NCBI Taxonomy" id="1852"/>
    <lineage>
        <taxon>Bacteria</taxon>
        <taxon>Bacillati</taxon>
        <taxon>Actinomycetota</taxon>
        <taxon>Actinomycetes</taxon>
        <taxon>Pseudonocardiales</taxon>
        <taxon>Pseudonocardiaceae</taxon>
        <taxon>Saccharomonospora</taxon>
    </lineage>
</organism>
<protein>
    <submittedName>
        <fullName evidence="2">Glycosyl transferase</fullName>
    </submittedName>
</protein>
<feature type="coiled-coil region" evidence="1">
    <location>
        <begin position="868"/>
        <end position="906"/>
    </location>
</feature>
<proteinExistence type="predicted"/>
<dbReference type="Pfam" id="PF20706">
    <property type="entry name" value="GT4-conflict"/>
    <property type="match status" value="1"/>
</dbReference>
<dbReference type="PANTHER" id="PTHR46656">
    <property type="entry name" value="PUTATIVE-RELATED"/>
    <property type="match status" value="1"/>
</dbReference>
<comment type="caution">
    <text evidence="2">The sequence shown here is derived from an EMBL/GenBank/DDBJ whole genome shotgun (WGS) entry which is preliminary data.</text>
</comment>
<evidence type="ECO:0000256" key="1">
    <source>
        <dbReference type="SAM" id="Coils"/>
    </source>
</evidence>
<dbReference type="AlphaFoldDB" id="A0A837DCX6"/>
<dbReference type="Gene3D" id="3.90.550.10">
    <property type="entry name" value="Spore Coat Polysaccharide Biosynthesis Protein SpsA, Chain A"/>
    <property type="match status" value="1"/>
</dbReference>
<keyword evidence="2" id="KW-0808">Transferase</keyword>
<dbReference type="OrthoDB" id="5679686at2"/>
<evidence type="ECO:0000313" key="2">
    <source>
        <dbReference type="EMBL" id="KHF44798.1"/>
    </source>
</evidence>
<dbReference type="PANTHER" id="PTHR46656:SF3">
    <property type="entry name" value="PUTATIVE-RELATED"/>
    <property type="match status" value="1"/>
</dbReference>
<dbReference type="SUPFAM" id="SSF53756">
    <property type="entry name" value="UDP-Glycosyltransferase/glycogen phosphorylase"/>
    <property type="match status" value="1"/>
</dbReference>